<accession>A0ACB7TAX7</accession>
<evidence type="ECO:0000313" key="1">
    <source>
        <dbReference type="EMBL" id="KAH6944672.1"/>
    </source>
</evidence>
<protein>
    <submittedName>
        <fullName evidence="1">Uncharacterized protein</fullName>
    </submittedName>
</protein>
<dbReference type="Proteomes" id="UP000821845">
    <property type="component" value="Chromosome 1"/>
</dbReference>
<comment type="caution">
    <text evidence="1">The sequence shown here is derived from an EMBL/GenBank/DDBJ whole genome shotgun (WGS) entry which is preliminary data.</text>
</comment>
<name>A0ACB7TAX7_HYAAI</name>
<evidence type="ECO:0000313" key="2">
    <source>
        <dbReference type="Proteomes" id="UP000821845"/>
    </source>
</evidence>
<gene>
    <name evidence="1" type="ORF">HPB50_004449</name>
</gene>
<reference evidence="1" key="1">
    <citation type="submission" date="2020-05" db="EMBL/GenBank/DDBJ databases">
        <title>Large-scale comparative analyses of tick genomes elucidate their genetic diversity and vector capacities.</title>
        <authorList>
            <person name="Jia N."/>
            <person name="Wang J."/>
            <person name="Shi W."/>
            <person name="Du L."/>
            <person name="Sun Y."/>
            <person name="Zhan W."/>
            <person name="Jiang J."/>
            <person name="Wang Q."/>
            <person name="Zhang B."/>
            <person name="Ji P."/>
            <person name="Sakyi L.B."/>
            <person name="Cui X."/>
            <person name="Yuan T."/>
            <person name="Jiang B."/>
            <person name="Yang W."/>
            <person name="Lam T.T.-Y."/>
            <person name="Chang Q."/>
            <person name="Ding S."/>
            <person name="Wang X."/>
            <person name="Zhu J."/>
            <person name="Ruan X."/>
            <person name="Zhao L."/>
            <person name="Wei J."/>
            <person name="Que T."/>
            <person name="Du C."/>
            <person name="Cheng J."/>
            <person name="Dai P."/>
            <person name="Han X."/>
            <person name="Huang E."/>
            <person name="Gao Y."/>
            <person name="Liu J."/>
            <person name="Shao H."/>
            <person name="Ye R."/>
            <person name="Li L."/>
            <person name="Wei W."/>
            <person name="Wang X."/>
            <person name="Wang C."/>
            <person name="Yang T."/>
            <person name="Huo Q."/>
            <person name="Li W."/>
            <person name="Guo W."/>
            <person name="Chen H."/>
            <person name="Zhou L."/>
            <person name="Ni X."/>
            <person name="Tian J."/>
            <person name="Zhou Y."/>
            <person name="Sheng Y."/>
            <person name="Liu T."/>
            <person name="Pan Y."/>
            <person name="Xia L."/>
            <person name="Li J."/>
            <person name="Zhao F."/>
            <person name="Cao W."/>
        </authorList>
    </citation>
    <scope>NUCLEOTIDE SEQUENCE</scope>
    <source>
        <strain evidence="1">Hyas-2018</strain>
    </source>
</reference>
<sequence>MEWSYETSEANKDTRSDGVDARIGSCSRSRRNVRWLGGPSFATSSCHAPLPVGGLQKENNGRPMAELHEWQRPQRALANCGLESLHRMHHVCTKSALSRVACSYVVIKLGSTNKARTDEWLIQRSLSIVHGRDGAHPIFSAHGQSNKKPRELCGPCPTLERGGEVLRPIGGYLFRGSRKLTRDDDAQTRRQPLSPPAPSAPLFRFRAHRAALVAEESVRPDRRQFRLRPRHPRADEGPEEKKKSRGHALGFSHRQAESARSRTGKKPRSDNGRTRTPSPKECDLGGVKTSFHFCVRSAKAALLNQATFLRLALRQALGDETDDEETIASSAAIKVDSSPSEH</sequence>
<dbReference type="EMBL" id="CM023481">
    <property type="protein sequence ID" value="KAH6944672.1"/>
    <property type="molecule type" value="Genomic_DNA"/>
</dbReference>
<organism evidence="1 2">
    <name type="scientific">Hyalomma asiaticum</name>
    <name type="common">Tick</name>
    <dbReference type="NCBI Taxonomy" id="266040"/>
    <lineage>
        <taxon>Eukaryota</taxon>
        <taxon>Metazoa</taxon>
        <taxon>Ecdysozoa</taxon>
        <taxon>Arthropoda</taxon>
        <taxon>Chelicerata</taxon>
        <taxon>Arachnida</taxon>
        <taxon>Acari</taxon>
        <taxon>Parasitiformes</taxon>
        <taxon>Ixodida</taxon>
        <taxon>Ixodoidea</taxon>
        <taxon>Ixodidae</taxon>
        <taxon>Hyalomminae</taxon>
        <taxon>Hyalomma</taxon>
    </lineage>
</organism>
<proteinExistence type="predicted"/>
<keyword evidence="2" id="KW-1185">Reference proteome</keyword>